<organism evidence="5">
    <name type="scientific">Eucalyptus grandis</name>
    <name type="common">Flooded gum</name>
    <dbReference type="NCBI Taxonomy" id="71139"/>
    <lineage>
        <taxon>Eukaryota</taxon>
        <taxon>Viridiplantae</taxon>
        <taxon>Streptophyta</taxon>
        <taxon>Embryophyta</taxon>
        <taxon>Tracheophyta</taxon>
        <taxon>Spermatophyta</taxon>
        <taxon>Magnoliopsida</taxon>
        <taxon>eudicotyledons</taxon>
        <taxon>Gunneridae</taxon>
        <taxon>Pentapetalae</taxon>
        <taxon>rosids</taxon>
        <taxon>malvids</taxon>
        <taxon>Myrtales</taxon>
        <taxon>Myrtaceae</taxon>
        <taxon>Myrtoideae</taxon>
        <taxon>Eucalypteae</taxon>
        <taxon>Eucalyptus</taxon>
    </lineage>
</organism>
<dbReference type="PANTHER" id="PTHR10438">
    <property type="entry name" value="THIOREDOXIN"/>
    <property type="match status" value="1"/>
</dbReference>
<dbReference type="InterPro" id="IPR017937">
    <property type="entry name" value="Thioredoxin_CS"/>
</dbReference>
<dbReference type="InParanoid" id="A0A059CBB4"/>
<dbReference type="InterPro" id="IPR013766">
    <property type="entry name" value="Thioredoxin_domain"/>
</dbReference>
<name>A0A059CBB4_EUCGR</name>
<dbReference type="PANTHER" id="PTHR10438:SF405">
    <property type="entry name" value="THIOREDOXIN DOMAIN-CONTAINING PROTEIN"/>
    <property type="match status" value="1"/>
</dbReference>
<dbReference type="OMA" id="HAVFYFT"/>
<evidence type="ECO:0000259" key="4">
    <source>
        <dbReference type="PROSITE" id="PS51352"/>
    </source>
</evidence>
<keyword evidence="1" id="KW-0249">Electron transport</keyword>
<dbReference type="AlphaFoldDB" id="A0A059CBB4"/>
<keyword evidence="2" id="KW-1015">Disulfide bond</keyword>
<dbReference type="CDD" id="cd02947">
    <property type="entry name" value="TRX_family"/>
    <property type="match status" value="1"/>
</dbReference>
<evidence type="ECO:0000313" key="5">
    <source>
        <dbReference type="EMBL" id="KCW75667.1"/>
    </source>
</evidence>
<dbReference type="STRING" id="71139.A0A059CBB4"/>
<dbReference type="PROSITE" id="PS00194">
    <property type="entry name" value="THIOREDOXIN_1"/>
    <property type="match status" value="1"/>
</dbReference>
<proteinExistence type="predicted"/>
<dbReference type="EMBL" id="KK198756">
    <property type="protein sequence ID" value="KCW75667.1"/>
    <property type="molecule type" value="Genomic_DNA"/>
</dbReference>
<dbReference type="OrthoDB" id="2121326at2759"/>
<dbReference type="Pfam" id="PF00085">
    <property type="entry name" value="Thioredoxin"/>
    <property type="match status" value="1"/>
</dbReference>
<dbReference type="Gramene" id="KCW75667">
    <property type="protein sequence ID" value="KCW75667"/>
    <property type="gene ID" value="EUGRSUZ_D00028"/>
</dbReference>
<dbReference type="PROSITE" id="PS51352">
    <property type="entry name" value="THIOREDOXIN_2"/>
    <property type="match status" value="1"/>
</dbReference>
<reference evidence="5" key="1">
    <citation type="submission" date="2013-07" db="EMBL/GenBank/DDBJ databases">
        <title>The genome of Eucalyptus grandis.</title>
        <authorList>
            <person name="Schmutz J."/>
            <person name="Hayes R."/>
            <person name="Myburg A."/>
            <person name="Tuskan G."/>
            <person name="Grattapaglia D."/>
            <person name="Rokhsar D.S."/>
        </authorList>
    </citation>
    <scope>NUCLEOTIDE SEQUENCE</scope>
    <source>
        <tissue evidence="5">Leaf extractions</tissue>
    </source>
</reference>
<dbReference type="InterPro" id="IPR036249">
    <property type="entry name" value="Thioredoxin-like_sf"/>
</dbReference>
<sequence>MRRCAALLRRSWTSSGRTGAGGLSRRPQFPLPLPGHADAACRAVAPKAAAAAAFAALSLPRTFSSASSPSPGSSKMHLIKSEEQFDGVLAKIRDESSPAILYFTAAWCGPCRLMSPAIEALNEKYPHVTTYKIDIDQEGIQDKLMELRIDSVPRLHFFSKGQKVDEIVGADIESLEHTMDRLYK</sequence>
<evidence type="ECO:0000256" key="2">
    <source>
        <dbReference type="ARBA" id="ARBA00023157"/>
    </source>
</evidence>
<keyword evidence="3" id="KW-0676">Redox-active center</keyword>
<dbReference type="FunCoup" id="A0A059CBB4">
    <property type="interactions" value="1353"/>
</dbReference>
<accession>A0A059CBB4</accession>
<dbReference type="eggNOG" id="KOG0907">
    <property type="taxonomic scope" value="Eukaryota"/>
</dbReference>
<dbReference type="SUPFAM" id="SSF52833">
    <property type="entry name" value="Thioredoxin-like"/>
    <property type="match status" value="1"/>
</dbReference>
<dbReference type="InterPro" id="IPR050620">
    <property type="entry name" value="Thioredoxin_H-type-like"/>
</dbReference>
<dbReference type="Gene3D" id="3.40.30.10">
    <property type="entry name" value="Glutaredoxin"/>
    <property type="match status" value="1"/>
</dbReference>
<keyword evidence="1" id="KW-0813">Transport</keyword>
<feature type="domain" description="Thioredoxin" evidence="4">
    <location>
        <begin position="57"/>
        <end position="184"/>
    </location>
</feature>
<gene>
    <name evidence="5" type="ORF">EUGRSUZ_D00028</name>
</gene>
<dbReference type="KEGG" id="egr:104440618"/>
<evidence type="ECO:0000256" key="1">
    <source>
        <dbReference type="ARBA" id="ARBA00022982"/>
    </source>
</evidence>
<protein>
    <recommendedName>
        <fullName evidence="4">Thioredoxin domain-containing protein</fullName>
    </recommendedName>
</protein>
<evidence type="ECO:0000256" key="3">
    <source>
        <dbReference type="ARBA" id="ARBA00023284"/>
    </source>
</evidence>
<dbReference type="FunFam" id="3.40.30.10:FF:000245">
    <property type="entry name" value="Thioredoxin"/>
    <property type="match status" value="1"/>
</dbReference>